<feature type="coiled-coil region" evidence="1">
    <location>
        <begin position="29"/>
        <end position="56"/>
    </location>
</feature>
<organism evidence="3">
    <name type="scientific">mine drainage metagenome</name>
    <dbReference type="NCBI Taxonomy" id="410659"/>
    <lineage>
        <taxon>unclassified sequences</taxon>
        <taxon>metagenomes</taxon>
        <taxon>ecological metagenomes</taxon>
    </lineage>
</organism>
<name>T1DC16_9ZZZZ</name>
<dbReference type="Gene3D" id="3.30.300.30">
    <property type="match status" value="1"/>
</dbReference>
<evidence type="ECO:0000313" key="3">
    <source>
        <dbReference type="EMBL" id="EQD78979.1"/>
    </source>
</evidence>
<dbReference type="Pfam" id="PF14535">
    <property type="entry name" value="AMP-binding_C_2"/>
    <property type="match status" value="1"/>
</dbReference>
<dbReference type="InterPro" id="IPR028154">
    <property type="entry name" value="AMP-dep_Lig_C"/>
</dbReference>
<feature type="non-terminal residue" evidence="3">
    <location>
        <position position="1"/>
    </location>
</feature>
<evidence type="ECO:0000259" key="2">
    <source>
        <dbReference type="Pfam" id="PF14535"/>
    </source>
</evidence>
<dbReference type="InterPro" id="IPR045851">
    <property type="entry name" value="AMP-bd_C_sf"/>
</dbReference>
<accession>T1DC16</accession>
<keyword evidence="1" id="KW-0175">Coiled coil</keyword>
<proteinExistence type="predicted"/>
<dbReference type="AlphaFoldDB" id="T1DC16"/>
<feature type="domain" description="AMP-dependent ligase C-terminal" evidence="2">
    <location>
        <begin position="12"/>
        <end position="88"/>
    </location>
</feature>
<sequence length="95" mass="10206">YGLFTGGLDAHIGGLSPCYNLETAAHGPLDALTVHVEALEREFESAAQRRAVAQELTRRIKRTIGVTVTVVAHPPGTLKRSAGMALRAMQRAQAR</sequence>
<dbReference type="EMBL" id="AUZX01001483">
    <property type="protein sequence ID" value="EQD78979.1"/>
    <property type="molecule type" value="Genomic_DNA"/>
</dbReference>
<gene>
    <name evidence="3" type="ORF">B1A_01979</name>
</gene>
<comment type="caution">
    <text evidence="3">The sequence shown here is derived from an EMBL/GenBank/DDBJ whole genome shotgun (WGS) entry which is preliminary data.</text>
</comment>
<reference evidence="3" key="2">
    <citation type="journal article" date="2014" name="ISME J.">
        <title>Microbial stratification in low pH oxic and suboxic macroscopic growths along an acid mine drainage.</title>
        <authorList>
            <person name="Mendez-Garcia C."/>
            <person name="Mesa V."/>
            <person name="Sprenger R.R."/>
            <person name="Richter M."/>
            <person name="Diez M.S."/>
            <person name="Solano J."/>
            <person name="Bargiela R."/>
            <person name="Golyshina O.V."/>
            <person name="Manteca A."/>
            <person name="Ramos J.L."/>
            <person name="Gallego J.R."/>
            <person name="Llorente I."/>
            <person name="Martins Dos Santos V.A."/>
            <person name="Jensen O.N."/>
            <person name="Pelaez A.I."/>
            <person name="Sanchez J."/>
            <person name="Ferrer M."/>
        </authorList>
    </citation>
    <scope>NUCLEOTIDE SEQUENCE</scope>
</reference>
<evidence type="ECO:0000256" key="1">
    <source>
        <dbReference type="SAM" id="Coils"/>
    </source>
</evidence>
<reference evidence="3" key="1">
    <citation type="submission" date="2013-08" db="EMBL/GenBank/DDBJ databases">
        <authorList>
            <person name="Mendez C."/>
            <person name="Richter M."/>
            <person name="Ferrer M."/>
            <person name="Sanchez J."/>
        </authorList>
    </citation>
    <scope>NUCLEOTIDE SEQUENCE</scope>
</reference>
<protein>
    <recommendedName>
        <fullName evidence="2">AMP-dependent ligase C-terminal domain-containing protein</fullName>
    </recommendedName>
</protein>